<dbReference type="InterPro" id="IPR025269">
    <property type="entry name" value="SAM-like_dom"/>
</dbReference>
<dbReference type="Gene3D" id="1.10.443.10">
    <property type="entry name" value="Intergrase catalytic core"/>
    <property type="match status" value="1"/>
</dbReference>
<evidence type="ECO:0000259" key="5">
    <source>
        <dbReference type="PROSITE" id="PS51898"/>
    </source>
</evidence>
<dbReference type="GO" id="GO:0006310">
    <property type="term" value="P:DNA recombination"/>
    <property type="evidence" value="ECO:0007669"/>
    <property type="project" value="UniProtKB-KW"/>
</dbReference>
<reference evidence="6" key="2">
    <citation type="journal article" date="2022" name="Microbiol. Resour. Announc.">
        <title>Metagenome Sequencing to Explore Phylogenomics of Terrestrial Cyanobacteria.</title>
        <authorList>
            <person name="Ward R.D."/>
            <person name="Stajich J.E."/>
            <person name="Johansen J.R."/>
            <person name="Huntemann M."/>
            <person name="Clum A."/>
            <person name="Foster B."/>
            <person name="Foster B."/>
            <person name="Roux S."/>
            <person name="Palaniappan K."/>
            <person name="Varghese N."/>
            <person name="Mukherjee S."/>
            <person name="Reddy T.B.K."/>
            <person name="Daum C."/>
            <person name="Copeland A."/>
            <person name="Chen I.A."/>
            <person name="Ivanova N.N."/>
            <person name="Kyrpides N.C."/>
            <person name="Shapiro N."/>
            <person name="Eloe-Fadrosh E.A."/>
            <person name="Pietrasiak N."/>
        </authorList>
    </citation>
    <scope>NUCLEOTIDE SEQUENCE</scope>
    <source>
        <strain evidence="6">CPER-KK1</strain>
    </source>
</reference>
<keyword evidence="2" id="KW-0229">DNA integration</keyword>
<dbReference type="InterPro" id="IPR013762">
    <property type="entry name" value="Integrase-like_cat_sf"/>
</dbReference>
<feature type="domain" description="Tyr recombinase" evidence="5">
    <location>
        <begin position="206"/>
        <end position="392"/>
    </location>
</feature>
<evidence type="ECO:0000256" key="3">
    <source>
        <dbReference type="ARBA" id="ARBA00023125"/>
    </source>
</evidence>
<gene>
    <name evidence="6" type="ORF">KME25_28080</name>
</gene>
<dbReference type="PANTHER" id="PTHR30629">
    <property type="entry name" value="PROPHAGE INTEGRASE"/>
    <property type="match status" value="1"/>
</dbReference>
<accession>A0A951PQP6</accession>
<dbReference type="PANTHER" id="PTHR30629:SF2">
    <property type="entry name" value="PROPHAGE INTEGRASE INTS-RELATED"/>
    <property type="match status" value="1"/>
</dbReference>
<dbReference type="Pfam" id="PF13102">
    <property type="entry name" value="Phage_int_SAM_5"/>
    <property type="match status" value="1"/>
</dbReference>
<reference evidence="6" key="1">
    <citation type="submission" date="2021-05" db="EMBL/GenBank/DDBJ databases">
        <authorList>
            <person name="Pietrasiak N."/>
            <person name="Ward R."/>
            <person name="Stajich J.E."/>
            <person name="Kurbessoian T."/>
        </authorList>
    </citation>
    <scope>NUCLEOTIDE SEQUENCE</scope>
    <source>
        <strain evidence="6">CPER-KK1</strain>
    </source>
</reference>
<dbReference type="AlphaFoldDB" id="A0A951PQP6"/>
<dbReference type="Pfam" id="PF00589">
    <property type="entry name" value="Phage_integrase"/>
    <property type="match status" value="1"/>
</dbReference>
<dbReference type="GO" id="GO:0015074">
    <property type="term" value="P:DNA integration"/>
    <property type="evidence" value="ECO:0007669"/>
    <property type="project" value="UniProtKB-KW"/>
</dbReference>
<dbReference type="InterPro" id="IPR011010">
    <property type="entry name" value="DNA_brk_join_enz"/>
</dbReference>
<keyword evidence="3" id="KW-0238">DNA-binding</keyword>
<organism evidence="6 7">
    <name type="scientific">Symplocastrum torsivum CPER-KK1</name>
    <dbReference type="NCBI Taxonomy" id="450513"/>
    <lineage>
        <taxon>Bacteria</taxon>
        <taxon>Bacillati</taxon>
        <taxon>Cyanobacteriota</taxon>
        <taxon>Cyanophyceae</taxon>
        <taxon>Oscillatoriophycideae</taxon>
        <taxon>Oscillatoriales</taxon>
        <taxon>Microcoleaceae</taxon>
        <taxon>Symplocastrum</taxon>
    </lineage>
</organism>
<dbReference type="EMBL" id="JAHHIF010000058">
    <property type="protein sequence ID" value="MBW4548270.1"/>
    <property type="molecule type" value="Genomic_DNA"/>
</dbReference>
<dbReference type="InterPro" id="IPR050808">
    <property type="entry name" value="Phage_Integrase"/>
</dbReference>
<comment type="similarity">
    <text evidence="1">Belongs to the 'phage' integrase family.</text>
</comment>
<dbReference type="InterPro" id="IPR010998">
    <property type="entry name" value="Integrase_recombinase_N"/>
</dbReference>
<dbReference type="InterPro" id="IPR002104">
    <property type="entry name" value="Integrase_catalytic"/>
</dbReference>
<evidence type="ECO:0000256" key="1">
    <source>
        <dbReference type="ARBA" id="ARBA00008857"/>
    </source>
</evidence>
<evidence type="ECO:0000313" key="6">
    <source>
        <dbReference type="EMBL" id="MBW4548270.1"/>
    </source>
</evidence>
<dbReference type="Pfam" id="PF12167">
    <property type="entry name" value="Arm-DNA-bind_2"/>
    <property type="match status" value="1"/>
</dbReference>
<sequence length="392" mass="44862">MATKTQVASTGRASKGNVSVEAFQNRLRLRFRVNGKQKAFSLGLADSPENRKLAELQARQIELDIISGNYDCTLQKYKLQTQVAAQQKVEKRVTISELFNDFIDTKTKDVYSRTLEKYQATLNYLNQFECQDGMNQKCLGDKPACFLSDTCAEQFTDWLRDKNSERVLKERLGLLNACWEWAMKKQIVEYNPWKNLQKRIKVAPKQSPKPFTKDEVQAIIEAFKNEPYYKHYASYVQFLFSTGVRTGEAIGLCWKHISDDFSTVWIGESLTKGVRKSAKNNKARTIPVSRNLKNLLQSIKPENVNPDAPVFVTRQGNALDEHNFSRRAWQTILTRLGIPYRRPYNTRHTFISHCLEAGLNPVVVASITGHDVKVLYQDYVGLVSSSSLPELF</sequence>
<dbReference type="CDD" id="cd00796">
    <property type="entry name" value="INT_Rci_Hp1_C"/>
    <property type="match status" value="1"/>
</dbReference>
<protein>
    <submittedName>
        <fullName evidence="6">Tyrosine-type recombinase/integrase</fullName>
    </submittedName>
</protein>
<evidence type="ECO:0000256" key="4">
    <source>
        <dbReference type="ARBA" id="ARBA00023172"/>
    </source>
</evidence>
<proteinExistence type="inferred from homology"/>
<evidence type="ECO:0000313" key="7">
    <source>
        <dbReference type="Proteomes" id="UP000753908"/>
    </source>
</evidence>
<dbReference type="SUPFAM" id="SSF56349">
    <property type="entry name" value="DNA breaking-rejoining enzymes"/>
    <property type="match status" value="1"/>
</dbReference>
<dbReference type="GO" id="GO:0003677">
    <property type="term" value="F:DNA binding"/>
    <property type="evidence" value="ECO:0007669"/>
    <property type="project" value="UniProtKB-KW"/>
</dbReference>
<name>A0A951PQP6_9CYAN</name>
<evidence type="ECO:0000256" key="2">
    <source>
        <dbReference type="ARBA" id="ARBA00022908"/>
    </source>
</evidence>
<dbReference type="Proteomes" id="UP000753908">
    <property type="component" value="Unassembled WGS sequence"/>
</dbReference>
<comment type="caution">
    <text evidence="6">The sequence shown here is derived from an EMBL/GenBank/DDBJ whole genome shotgun (WGS) entry which is preliminary data.</text>
</comment>
<dbReference type="Gene3D" id="1.10.150.130">
    <property type="match status" value="1"/>
</dbReference>
<keyword evidence="4" id="KW-0233">DNA recombination</keyword>
<dbReference type="PROSITE" id="PS51898">
    <property type="entry name" value="TYR_RECOMBINASE"/>
    <property type="match status" value="1"/>
</dbReference>
<dbReference type="InterPro" id="IPR022000">
    <property type="entry name" value="Min27-like_integrase_DNA_bind"/>
</dbReference>